<organism evidence="3 4">
    <name type="scientific">Tritrichomonas musculus</name>
    <dbReference type="NCBI Taxonomy" id="1915356"/>
    <lineage>
        <taxon>Eukaryota</taxon>
        <taxon>Metamonada</taxon>
        <taxon>Parabasalia</taxon>
        <taxon>Tritrichomonadida</taxon>
        <taxon>Tritrichomonadidae</taxon>
        <taxon>Tritrichomonas</taxon>
    </lineage>
</organism>
<dbReference type="SUPFAM" id="SSF117281">
    <property type="entry name" value="Kelch motif"/>
    <property type="match status" value="1"/>
</dbReference>
<keyword evidence="2" id="KW-0677">Repeat</keyword>
<dbReference type="PANTHER" id="PTHR46093:SF18">
    <property type="entry name" value="FIBRONECTIN TYPE-III DOMAIN-CONTAINING PROTEIN"/>
    <property type="match status" value="1"/>
</dbReference>
<protein>
    <recommendedName>
        <fullName evidence="5">Kelch motif family protein</fullName>
    </recommendedName>
</protein>
<accession>A0ABR2JUR3</accession>
<gene>
    <name evidence="3" type="ORF">M9Y10_045257</name>
</gene>
<dbReference type="EMBL" id="JAPFFF010000009">
    <property type="protein sequence ID" value="KAK8882615.1"/>
    <property type="molecule type" value="Genomic_DNA"/>
</dbReference>
<dbReference type="Proteomes" id="UP001470230">
    <property type="component" value="Unassembled WGS sequence"/>
</dbReference>
<name>A0ABR2JUR3_9EUKA</name>
<dbReference type="Pfam" id="PF24681">
    <property type="entry name" value="Kelch_KLHDC2_KLHL20_DRC7"/>
    <property type="match status" value="1"/>
</dbReference>
<keyword evidence="4" id="KW-1185">Reference proteome</keyword>
<reference evidence="3 4" key="1">
    <citation type="submission" date="2024-04" db="EMBL/GenBank/DDBJ databases">
        <title>Tritrichomonas musculus Genome.</title>
        <authorList>
            <person name="Alves-Ferreira E."/>
            <person name="Grigg M."/>
            <person name="Lorenzi H."/>
            <person name="Galac M."/>
        </authorList>
    </citation>
    <scope>NUCLEOTIDE SEQUENCE [LARGE SCALE GENOMIC DNA]</scope>
    <source>
        <strain evidence="3 4">EAF2021</strain>
    </source>
</reference>
<sequence length="394" mass="43190">MGNEESSNGSIPMMQLPSESYLPVGGMRMNNEKGKDILPSESPASRTIQRTHLVKTAFSGIWSVEDPTSQAIPQSRTGHFSCYSESLKVAIIGFGVGGDGQYYDDIWLLNPLARFWTKLSTNGQAISPRSGSRATVIGNTLFIFGGSHEPIFYNDLYSVDLSTGLVNLIQTNGTPPSPRTSTIFSSSSDGQEIILWGGYDGSWPSELYILDLNTFTWSSYQQDISGRSNIAYTTIGDSIFAYGSSKTGGLLVIDIKNRIARIQHTTGPEPSPTITDAALVKFDNFLMFIGGKAASQSTLMYALNLDSFRWFLFHILPDGSTVSAVDGFINELGLFMLPRIHSTGAIYQPESREIIAFLGYPLRNPSTLFILNVGEALSLLHLRSDMLQTIRCNK</sequence>
<evidence type="ECO:0000313" key="3">
    <source>
        <dbReference type="EMBL" id="KAK8882615.1"/>
    </source>
</evidence>
<comment type="caution">
    <text evidence="3">The sequence shown here is derived from an EMBL/GenBank/DDBJ whole genome shotgun (WGS) entry which is preliminary data.</text>
</comment>
<dbReference type="PANTHER" id="PTHR46093">
    <property type="entry name" value="ACYL-COA-BINDING DOMAIN-CONTAINING PROTEIN 5"/>
    <property type="match status" value="1"/>
</dbReference>
<evidence type="ECO:0000256" key="1">
    <source>
        <dbReference type="ARBA" id="ARBA00022441"/>
    </source>
</evidence>
<dbReference type="InterPro" id="IPR015915">
    <property type="entry name" value="Kelch-typ_b-propeller"/>
</dbReference>
<dbReference type="Gene3D" id="2.120.10.80">
    <property type="entry name" value="Kelch-type beta propeller"/>
    <property type="match status" value="1"/>
</dbReference>
<proteinExistence type="predicted"/>
<evidence type="ECO:0000256" key="2">
    <source>
        <dbReference type="ARBA" id="ARBA00022737"/>
    </source>
</evidence>
<evidence type="ECO:0000313" key="4">
    <source>
        <dbReference type="Proteomes" id="UP001470230"/>
    </source>
</evidence>
<evidence type="ECO:0008006" key="5">
    <source>
        <dbReference type="Google" id="ProtNLM"/>
    </source>
</evidence>
<keyword evidence="1" id="KW-0880">Kelch repeat</keyword>